<dbReference type="EMBL" id="QHHU01000064">
    <property type="protein sequence ID" value="RSM37849.1"/>
    <property type="molecule type" value="Genomic_DNA"/>
</dbReference>
<dbReference type="SUPFAM" id="SSF50475">
    <property type="entry name" value="FMN-binding split barrel"/>
    <property type="match status" value="1"/>
</dbReference>
<dbReference type="Gene3D" id="2.30.110.10">
    <property type="entry name" value="Electron Transport, Fmn-binding Protein, Chain A"/>
    <property type="match status" value="1"/>
</dbReference>
<name>A0A428W444_AMYBA</name>
<keyword evidence="2" id="KW-1185">Reference proteome</keyword>
<dbReference type="OrthoDB" id="3636252at2"/>
<evidence type="ECO:0000313" key="1">
    <source>
        <dbReference type="EMBL" id="RSM37849.1"/>
    </source>
</evidence>
<organism evidence="1 2">
    <name type="scientific">Amycolatopsis balhimycina DSM 5908</name>
    <dbReference type="NCBI Taxonomy" id="1081091"/>
    <lineage>
        <taxon>Bacteria</taxon>
        <taxon>Bacillati</taxon>
        <taxon>Actinomycetota</taxon>
        <taxon>Actinomycetes</taxon>
        <taxon>Pseudonocardiales</taxon>
        <taxon>Pseudonocardiaceae</taxon>
        <taxon>Amycolatopsis</taxon>
    </lineage>
</organism>
<reference evidence="1 2" key="1">
    <citation type="submission" date="2018-05" db="EMBL/GenBank/DDBJ databases">
        <title>Evolution of GPA BGCs.</title>
        <authorList>
            <person name="Waglechner N."/>
            <person name="Wright G.D."/>
        </authorList>
    </citation>
    <scope>NUCLEOTIDE SEQUENCE [LARGE SCALE GENOMIC DNA]</scope>
    <source>
        <strain evidence="1 2">DSM 5908</strain>
    </source>
</reference>
<dbReference type="InterPro" id="IPR012349">
    <property type="entry name" value="Split_barrel_FMN-bd"/>
</dbReference>
<comment type="caution">
    <text evidence="1">The sequence shown here is derived from an EMBL/GenBank/DDBJ whole genome shotgun (WGS) entry which is preliminary data.</text>
</comment>
<protein>
    <recommendedName>
        <fullName evidence="3">Nitroreductase family deazaflavin-dependent oxidoreductase</fullName>
    </recommendedName>
</protein>
<accession>A0A428W444</accession>
<proteinExistence type="predicted"/>
<evidence type="ECO:0000313" key="2">
    <source>
        <dbReference type="Proteomes" id="UP000286716"/>
    </source>
</evidence>
<sequence length="148" mass="16701">MTTPSNAEIGHRNQQMLERIRSQEPQPHREGHYALRVMTVAGRTSGQPRSVPIALMQLGGVQYVCSPDRRRDWVRNLLAAGRCVVEPDEHELRDAELVEDEDGATAVARYLGRLPRVSDEWPFPGDAPLEQVLPFMQQIAVFQLHLPA</sequence>
<evidence type="ECO:0008006" key="3">
    <source>
        <dbReference type="Google" id="ProtNLM"/>
    </source>
</evidence>
<dbReference type="RefSeq" id="WP_020638811.1">
    <property type="nucleotide sequence ID" value="NZ_QHHU01000064.1"/>
</dbReference>
<dbReference type="AlphaFoldDB" id="A0A428W444"/>
<gene>
    <name evidence="1" type="ORF">DMA12_35170</name>
</gene>
<dbReference type="Proteomes" id="UP000286716">
    <property type="component" value="Unassembled WGS sequence"/>
</dbReference>